<dbReference type="Proteomes" id="UP000278416">
    <property type="component" value="Segment"/>
</dbReference>
<name>A0A386K8Z2_9CAUD</name>
<dbReference type="EMBL" id="MH744419">
    <property type="protein sequence ID" value="AYD81507.1"/>
    <property type="molecule type" value="Genomic_DNA"/>
</dbReference>
<gene>
    <name evidence="2" type="primary">13</name>
    <name evidence="2" type="ORF">KBurrousTX_13</name>
</gene>
<evidence type="ECO:0000313" key="3">
    <source>
        <dbReference type="Proteomes" id="UP000278416"/>
    </source>
</evidence>
<feature type="compositionally biased region" description="Basic and acidic residues" evidence="1">
    <location>
        <begin position="13"/>
        <end position="59"/>
    </location>
</feature>
<reference evidence="2 3" key="1">
    <citation type="submission" date="2018-08" db="EMBL/GenBank/DDBJ databases">
        <authorList>
            <person name="Edupali M."/>
            <person name="Eltaeb M."/>
            <person name="Griswold I."/>
            <person name="Han P."/>
            <person name="Iszauk E."/>
            <person name="Joshi S."/>
            <person name="Kim Y."/>
            <person name="Krakopolsky K."/>
            <person name="Kubyshko V."/>
            <person name="Lee J."/>
            <person name="Lee N.Y."/>
            <person name="Lumaj G."/>
            <person name="Muskovitz J."/>
            <person name="Ning J."/>
            <person name="Noll E."/>
            <person name="Persaud B."/>
            <person name="Shankar N."/>
            <person name="Shim K."/>
            <person name="Srinivasan C."/>
            <person name="Yoon I."/>
            <person name="Zhang S."/>
            <person name="Ziausyte U."/>
            <person name="Jarvik J.W."/>
            <person name="Mcguier N."/>
            <person name="Lopez A.J."/>
            <person name="Garlena R.A."/>
            <person name="Russell D.A."/>
            <person name="Pope W.H."/>
            <person name="Jacobs-Sera D."/>
            <person name="Hatfull G.F."/>
        </authorList>
    </citation>
    <scope>NUCLEOTIDE SEQUENCE [LARGE SCALE GENOMIC DNA]</scope>
</reference>
<feature type="region of interest" description="Disordered" evidence="1">
    <location>
        <begin position="1"/>
        <end position="85"/>
    </location>
</feature>
<proteinExistence type="predicted"/>
<accession>A0A386K8Z2</accession>
<sequence>MAPARRSASDALKGTEVKPEAEEGKLPLEAEEAKASEETKQDAPEADKAAEQDAEKQTDGDAAPEAPEESPEADEDDSEDEDGLVEAVVLSSMFNYFDEEGSHCSALKGATVHLTHEAAERGVKLGALKVQD</sequence>
<protein>
    <submittedName>
        <fullName evidence="2">Uncharacterized protein</fullName>
    </submittedName>
</protein>
<feature type="compositionally biased region" description="Acidic residues" evidence="1">
    <location>
        <begin position="66"/>
        <end position="84"/>
    </location>
</feature>
<dbReference type="GeneID" id="55810959"/>
<evidence type="ECO:0000313" key="2">
    <source>
        <dbReference type="EMBL" id="AYD81507.1"/>
    </source>
</evidence>
<evidence type="ECO:0000256" key="1">
    <source>
        <dbReference type="SAM" id="MobiDB-lite"/>
    </source>
</evidence>
<dbReference type="KEGG" id="vg:55810959"/>
<organism evidence="2 3">
    <name type="scientific">Arthrobacter phage KBurrousTX</name>
    <dbReference type="NCBI Taxonomy" id="2315608"/>
    <lineage>
        <taxon>Viruses</taxon>
        <taxon>Duplodnaviria</taxon>
        <taxon>Heunggongvirae</taxon>
        <taxon>Uroviricota</taxon>
        <taxon>Caudoviricetes</taxon>
        <taxon>Klausavirus</taxon>
        <taxon>Klausavirus kburrousTX</taxon>
    </lineage>
</organism>
<dbReference type="RefSeq" id="YP_009881686.1">
    <property type="nucleotide sequence ID" value="NC_049442.1"/>
</dbReference>
<keyword evidence="3" id="KW-1185">Reference proteome</keyword>